<evidence type="ECO:0000256" key="1">
    <source>
        <dbReference type="SAM" id="MobiDB-lite"/>
    </source>
</evidence>
<name>A0ABR7F1G8_9FIRM</name>
<evidence type="ECO:0000313" key="2">
    <source>
        <dbReference type="EMBL" id="MBC5667443.1"/>
    </source>
</evidence>
<dbReference type="RefSeq" id="WP_186840224.1">
    <property type="nucleotide sequence ID" value="NZ_JACOOZ010000003.1"/>
</dbReference>
<accession>A0ABR7F1G8</accession>
<dbReference type="Proteomes" id="UP000597877">
    <property type="component" value="Unassembled WGS sequence"/>
</dbReference>
<evidence type="ECO:0008006" key="4">
    <source>
        <dbReference type="Google" id="ProtNLM"/>
    </source>
</evidence>
<keyword evidence="3" id="KW-1185">Reference proteome</keyword>
<feature type="region of interest" description="Disordered" evidence="1">
    <location>
        <begin position="159"/>
        <end position="188"/>
    </location>
</feature>
<proteinExistence type="predicted"/>
<organism evidence="2 3">
    <name type="scientific">Eubacterium segne</name>
    <dbReference type="NCBI Taxonomy" id="2763045"/>
    <lineage>
        <taxon>Bacteria</taxon>
        <taxon>Bacillati</taxon>
        <taxon>Bacillota</taxon>
        <taxon>Clostridia</taxon>
        <taxon>Eubacteriales</taxon>
        <taxon>Eubacteriaceae</taxon>
        <taxon>Eubacterium</taxon>
    </lineage>
</organism>
<evidence type="ECO:0000313" key="3">
    <source>
        <dbReference type="Proteomes" id="UP000597877"/>
    </source>
</evidence>
<protein>
    <recommendedName>
        <fullName evidence="4">BppU N-terminal domain-containing protein</fullName>
    </recommendedName>
</protein>
<sequence length="366" mass="40811">MNEQLIFRANSKVLGACNHVRIFKGEKNVDYLEILIPQTYGGINLSECDCALTYIMPDGNENNLLINDCLQDYLYKELLVYQINIDERFTSVSGEIILYLTFTNNSNNDNDVVLKTSTAIIHINEHPSGNHNTTEEQKDLIAEILLRSKKALDTAKSIEERANNGDFDGKQGEQGIQGEKGENGENGYSPTVSITDIENGHKVVIQDKEGEKSFDVFNGKIGKDGYTPVKNVDYFDGEKGDTGADGKSAFELYQQAYPEFTGTYIEWLESLKGEPGKQGEKGSDGKDYVLTEQDKEDISFLTIDDTLESSTNKTYSINKIKNELEFMFVTQDELNEILNSTSPIMTQDELVNSLVDNYVNGGGAND</sequence>
<comment type="caution">
    <text evidence="2">The sequence shown here is derived from an EMBL/GenBank/DDBJ whole genome shotgun (WGS) entry which is preliminary data.</text>
</comment>
<dbReference type="EMBL" id="JACOOZ010000003">
    <property type="protein sequence ID" value="MBC5667443.1"/>
    <property type="molecule type" value="Genomic_DNA"/>
</dbReference>
<feature type="compositionally biased region" description="Basic and acidic residues" evidence="1">
    <location>
        <begin position="159"/>
        <end position="171"/>
    </location>
</feature>
<gene>
    <name evidence="2" type="ORF">H8S00_05525</name>
</gene>
<reference evidence="2 3" key="1">
    <citation type="submission" date="2020-08" db="EMBL/GenBank/DDBJ databases">
        <title>Genome public.</title>
        <authorList>
            <person name="Liu C."/>
            <person name="Sun Q."/>
        </authorList>
    </citation>
    <scope>NUCLEOTIDE SEQUENCE [LARGE SCALE GENOMIC DNA]</scope>
    <source>
        <strain evidence="2 3">BX4</strain>
    </source>
</reference>